<accession>A0A6A6BT53</accession>
<evidence type="ECO:0000313" key="3">
    <source>
        <dbReference type="EMBL" id="KAF2146424.1"/>
    </source>
</evidence>
<dbReference type="InterPro" id="IPR000757">
    <property type="entry name" value="Beta-glucanase-like"/>
</dbReference>
<dbReference type="PROSITE" id="PS51762">
    <property type="entry name" value="GH16_2"/>
    <property type="match status" value="1"/>
</dbReference>
<dbReference type="InterPro" id="IPR013320">
    <property type="entry name" value="ConA-like_dom_sf"/>
</dbReference>
<dbReference type="EMBL" id="ML995475">
    <property type="protein sequence ID" value="KAF2146424.1"/>
    <property type="molecule type" value="Genomic_DNA"/>
</dbReference>
<gene>
    <name evidence="3" type="ORF">K452DRAFT_218226</name>
</gene>
<dbReference type="Proteomes" id="UP000799438">
    <property type="component" value="Unassembled WGS sequence"/>
</dbReference>
<keyword evidence="3" id="KW-0378">Hydrolase</keyword>
<dbReference type="GeneID" id="54293844"/>
<evidence type="ECO:0000313" key="4">
    <source>
        <dbReference type="Proteomes" id="UP000799438"/>
    </source>
</evidence>
<dbReference type="OrthoDB" id="192832at2759"/>
<reference evidence="3" key="1">
    <citation type="journal article" date="2020" name="Stud. Mycol.">
        <title>101 Dothideomycetes genomes: a test case for predicting lifestyles and emergence of pathogens.</title>
        <authorList>
            <person name="Haridas S."/>
            <person name="Albert R."/>
            <person name="Binder M."/>
            <person name="Bloem J."/>
            <person name="Labutti K."/>
            <person name="Salamov A."/>
            <person name="Andreopoulos B."/>
            <person name="Baker S."/>
            <person name="Barry K."/>
            <person name="Bills G."/>
            <person name="Bluhm B."/>
            <person name="Cannon C."/>
            <person name="Castanera R."/>
            <person name="Culley D."/>
            <person name="Daum C."/>
            <person name="Ezra D."/>
            <person name="Gonzalez J."/>
            <person name="Henrissat B."/>
            <person name="Kuo A."/>
            <person name="Liang C."/>
            <person name="Lipzen A."/>
            <person name="Lutzoni F."/>
            <person name="Magnuson J."/>
            <person name="Mondo S."/>
            <person name="Nolan M."/>
            <person name="Ohm R."/>
            <person name="Pangilinan J."/>
            <person name="Park H.-J."/>
            <person name="Ramirez L."/>
            <person name="Alfaro M."/>
            <person name="Sun H."/>
            <person name="Tritt A."/>
            <person name="Yoshinaga Y."/>
            <person name="Zwiers L.-H."/>
            <person name="Turgeon B."/>
            <person name="Goodwin S."/>
            <person name="Spatafora J."/>
            <person name="Crous P."/>
            <person name="Grigoriev I."/>
        </authorList>
    </citation>
    <scope>NUCLEOTIDE SEQUENCE</scope>
    <source>
        <strain evidence="3">CBS 121167</strain>
    </source>
</reference>
<feature type="signal peptide" evidence="1">
    <location>
        <begin position="1"/>
        <end position="16"/>
    </location>
</feature>
<dbReference type="Gene3D" id="2.60.120.200">
    <property type="match status" value="1"/>
</dbReference>
<dbReference type="RefSeq" id="XP_033402133.1">
    <property type="nucleotide sequence ID" value="XM_033536348.1"/>
</dbReference>
<name>A0A6A6BT53_9PEZI</name>
<dbReference type="SUPFAM" id="SSF49899">
    <property type="entry name" value="Concanavalin A-like lectins/glucanases"/>
    <property type="match status" value="1"/>
</dbReference>
<organism evidence="3 4">
    <name type="scientific">Aplosporella prunicola CBS 121167</name>
    <dbReference type="NCBI Taxonomy" id="1176127"/>
    <lineage>
        <taxon>Eukaryota</taxon>
        <taxon>Fungi</taxon>
        <taxon>Dikarya</taxon>
        <taxon>Ascomycota</taxon>
        <taxon>Pezizomycotina</taxon>
        <taxon>Dothideomycetes</taxon>
        <taxon>Dothideomycetes incertae sedis</taxon>
        <taxon>Botryosphaeriales</taxon>
        <taxon>Aplosporellaceae</taxon>
        <taxon>Aplosporella</taxon>
    </lineage>
</organism>
<feature type="chain" id="PRO_5025376095" evidence="1">
    <location>
        <begin position="17"/>
        <end position="368"/>
    </location>
</feature>
<dbReference type="InterPro" id="IPR050546">
    <property type="entry name" value="Glycosyl_Hydrlase_16"/>
</dbReference>
<dbReference type="CDD" id="cd02181">
    <property type="entry name" value="GH16_fungal_Lam16A_glucanase"/>
    <property type="match status" value="1"/>
</dbReference>
<sequence>MLANRILGFLLPVAHAQYRLVDSYTPANFFSKFKFWTSVDPTNGYVQYVNQSVAEENKLIAAIDTIYMGVDMTNVYDVGGPGRPSVRIQSIDTYNRGLFILDLNHMPWGCGTWPAWWTAGNLTNWPADGEIDIIEGVHTNTLNTNQAYTSDGCSVAGTGQTGVADDLNCSDGCGSTAGSYGSYGGDFNTDGGVYAMEWTSSFIRVWFFPRGRIPPTITTAAPDPAEFGTPMANFQGNCDIDAHFINHQIIFDITFCGDWAGPAYQDAGCPMYQGMDSWDSCKHFVAGNPDKFSDAFWDINSLNVYQQDDPFPHAVPSSSVPAPTLSDSVALGKNAGVTSLIPSISPVIPTTASTSKSAIRLALFFCSY</sequence>
<dbReference type="GO" id="GO:0009251">
    <property type="term" value="P:glucan catabolic process"/>
    <property type="evidence" value="ECO:0007669"/>
    <property type="project" value="TreeGrafter"/>
</dbReference>
<dbReference type="PANTHER" id="PTHR10963">
    <property type="entry name" value="GLYCOSYL HYDROLASE-RELATED"/>
    <property type="match status" value="1"/>
</dbReference>
<dbReference type="GO" id="GO:0004553">
    <property type="term" value="F:hydrolase activity, hydrolyzing O-glycosyl compounds"/>
    <property type="evidence" value="ECO:0007669"/>
    <property type="project" value="InterPro"/>
</dbReference>
<evidence type="ECO:0000259" key="2">
    <source>
        <dbReference type="PROSITE" id="PS51762"/>
    </source>
</evidence>
<proteinExistence type="predicted"/>
<keyword evidence="1" id="KW-0732">Signal</keyword>
<protein>
    <submittedName>
        <fullName evidence="3">Glycoside hydrolase family 16 protein</fullName>
    </submittedName>
</protein>
<dbReference type="PANTHER" id="PTHR10963:SF24">
    <property type="entry name" value="GLYCOSIDASE C21B10.07-RELATED"/>
    <property type="match status" value="1"/>
</dbReference>
<dbReference type="AlphaFoldDB" id="A0A6A6BT53"/>
<feature type="domain" description="GH16" evidence="2">
    <location>
        <begin position="18"/>
        <end position="268"/>
    </location>
</feature>
<keyword evidence="4" id="KW-1185">Reference proteome</keyword>
<dbReference type="Pfam" id="PF26113">
    <property type="entry name" value="GH16_XgeA"/>
    <property type="match status" value="1"/>
</dbReference>
<evidence type="ECO:0000256" key="1">
    <source>
        <dbReference type="SAM" id="SignalP"/>
    </source>
</evidence>